<dbReference type="GO" id="GO:0006508">
    <property type="term" value="P:proteolysis"/>
    <property type="evidence" value="ECO:0007669"/>
    <property type="project" value="UniProtKB-KW"/>
</dbReference>
<evidence type="ECO:0000313" key="7">
    <source>
        <dbReference type="Proteomes" id="UP000703893"/>
    </source>
</evidence>
<dbReference type="Proteomes" id="UP000703893">
    <property type="component" value="Unassembled WGS sequence"/>
</dbReference>
<feature type="domain" description="Peptidase S8/S53" evidence="5">
    <location>
        <begin position="2"/>
        <end position="56"/>
    </location>
</feature>
<dbReference type="PROSITE" id="PS51892">
    <property type="entry name" value="SUBTILASE"/>
    <property type="match status" value="1"/>
</dbReference>
<organism evidence="6 7">
    <name type="scientific">Candidatus Tanganyikabacteria bacterium</name>
    <dbReference type="NCBI Taxonomy" id="2961651"/>
    <lineage>
        <taxon>Bacteria</taxon>
        <taxon>Bacillati</taxon>
        <taxon>Candidatus Sericytochromatia</taxon>
        <taxon>Candidatus Tanganyikabacteria</taxon>
    </lineage>
</organism>
<feature type="non-terminal residue" evidence="6">
    <location>
        <position position="1"/>
    </location>
</feature>
<comment type="caution">
    <text evidence="4">Lacks conserved residue(s) required for the propagation of feature annotation.</text>
</comment>
<evidence type="ECO:0000256" key="3">
    <source>
        <dbReference type="ARBA" id="ARBA00022825"/>
    </source>
</evidence>
<dbReference type="InterPro" id="IPR045051">
    <property type="entry name" value="SBT"/>
</dbReference>
<name>A0A937X5W9_9BACT</name>
<evidence type="ECO:0000256" key="1">
    <source>
        <dbReference type="ARBA" id="ARBA00022670"/>
    </source>
</evidence>
<keyword evidence="1" id="KW-0645">Protease</keyword>
<dbReference type="Gene3D" id="3.40.50.200">
    <property type="entry name" value="Peptidase S8/S53 domain"/>
    <property type="match status" value="1"/>
</dbReference>
<dbReference type="InterPro" id="IPR023828">
    <property type="entry name" value="Peptidase_S8_Ser-AS"/>
</dbReference>
<keyword evidence="3" id="KW-0720">Serine protease</keyword>
<comment type="similarity">
    <text evidence="4">Belongs to the peptidase S8 family.</text>
</comment>
<dbReference type="SUPFAM" id="SSF52743">
    <property type="entry name" value="Subtilisin-like"/>
    <property type="match status" value="1"/>
</dbReference>
<proteinExistence type="inferred from homology"/>
<evidence type="ECO:0000313" key="6">
    <source>
        <dbReference type="EMBL" id="MBM3274754.1"/>
    </source>
</evidence>
<dbReference type="InterPro" id="IPR000209">
    <property type="entry name" value="Peptidase_S8/S53_dom"/>
</dbReference>
<protein>
    <submittedName>
        <fullName evidence="6">S8 family serine peptidase</fullName>
    </submittedName>
</protein>
<accession>A0A937X5W9</accession>
<evidence type="ECO:0000256" key="2">
    <source>
        <dbReference type="ARBA" id="ARBA00022801"/>
    </source>
</evidence>
<dbReference type="Pfam" id="PF00082">
    <property type="entry name" value="Peptidase_S8"/>
    <property type="match status" value="1"/>
</dbReference>
<dbReference type="InterPro" id="IPR036852">
    <property type="entry name" value="Peptidase_S8/S53_dom_sf"/>
</dbReference>
<dbReference type="EMBL" id="VGJX01000317">
    <property type="protein sequence ID" value="MBM3274754.1"/>
    <property type="molecule type" value="Genomic_DNA"/>
</dbReference>
<dbReference type="PROSITE" id="PS00138">
    <property type="entry name" value="SUBTILASE_SER"/>
    <property type="match status" value="1"/>
</dbReference>
<gene>
    <name evidence="6" type="ORF">FJZ00_06355</name>
</gene>
<dbReference type="PANTHER" id="PTHR10795">
    <property type="entry name" value="PROPROTEIN CONVERTASE SUBTILISIN/KEXIN"/>
    <property type="match status" value="1"/>
</dbReference>
<dbReference type="GO" id="GO:0004252">
    <property type="term" value="F:serine-type endopeptidase activity"/>
    <property type="evidence" value="ECO:0007669"/>
    <property type="project" value="InterPro"/>
</dbReference>
<evidence type="ECO:0000259" key="5">
    <source>
        <dbReference type="Pfam" id="PF00082"/>
    </source>
</evidence>
<keyword evidence="2" id="KW-0378">Hydrolase</keyword>
<reference evidence="6 7" key="1">
    <citation type="submission" date="2019-03" db="EMBL/GenBank/DDBJ databases">
        <title>Lake Tanganyika Metagenome-Assembled Genomes (MAGs).</title>
        <authorList>
            <person name="Tran P."/>
        </authorList>
    </citation>
    <scope>NUCLEOTIDE SEQUENCE [LARGE SCALE GENOMIC DNA]</scope>
    <source>
        <strain evidence="6">K_DeepCast_65m_m2_236</strain>
    </source>
</reference>
<comment type="caution">
    <text evidence="6">The sequence shown here is derived from an EMBL/GenBank/DDBJ whole genome shotgun (WGS) entry which is preliminary data.</text>
</comment>
<sequence length="66" mass="6719">AQSYAPLQGTSMAAPVVSGVAALIWSRHKDWSAAQVKEALQKSAKPLGDKEQFGAGLVDAAAAVAP</sequence>
<dbReference type="AlphaFoldDB" id="A0A937X5W9"/>
<evidence type="ECO:0000256" key="4">
    <source>
        <dbReference type="PROSITE-ProRule" id="PRU01240"/>
    </source>
</evidence>